<dbReference type="GO" id="GO:0006605">
    <property type="term" value="P:protein targeting"/>
    <property type="evidence" value="ECO:0007669"/>
    <property type="project" value="UniProtKB-UniRule"/>
</dbReference>
<protein>
    <recommendedName>
        <fullName evidence="10 11">Protein translocase subunit SecD</fullName>
    </recommendedName>
</protein>
<gene>
    <name evidence="11 16" type="primary">secD</name>
    <name evidence="16" type="ORF">CF386_10585</name>
</gene>
<dbReference type="InterPro" id="IPR001036">
    <property type="entry name" value="Acrflvin-R"/>
</dbReference>
<sequence length="604" mass="66051">MSKKIQKNIIRINHYPAWKYLIVVAVVIIMFFSALPNVYSFDDAVQIKENGNSNIPILKIQNQLKSDGIDSTKITDTGDTITVVLRNRDEQTKAKSILAKEYGENRVALASVPAAPKWLLDMGFDPIKLGLDLKGGVEFLLRVDMNSVFKEKSERLGNDLEQTLNKEGLNVRTKTESPTSFTLQYQVPEAEVAVQEMMAKNYPEWSVKNLPDNTLNISLMPNAQKSMTEKVVKQNLTIMRDRINQLGITEANVQIQGTSRILIQLPGVQDPSDAKKIIGATASLYFYQVVPNGSENSQVLYNNDKQPVTVSNTPVITGTSIQSASSGYSQNGQPEVNLVLDSEGGDTMSAFTRDHIGQPMATAYVDYGIDAKGNMVKKTRIINVANIAGRFASRFQITGINSPKEAQDLALLLRAGSLSAPVLVDSEKTIGPQLGAENIKNGLSALVLGMVMTLVFMLLWYRKLGWVANLALVVNIICLIGLIGLWPGSILTMPGIAGIVLTVGMAVDTNVIIFERIKDNMREGRTLAQAIDRGFQSAFGTIFDSNFTTLITAVVLYAIGNGPVQGFALVLGLGILTSMFSGIFTSRAIINLKWGKDSRRDIKI</sequence>
<feature type="domain" description="Protein export membrane protein SecD/SecF C-terminal" evidence="12">
    <location>
        <begin position="424"/>
        <end position="590"/>
    </location>
</feature>
<dbReference type="SUPFAM" id="SSF82866">
    <property type="entry name" value="Multidrug efflux transporter AcrB transmembrane domain"/>
    <property type="match status" value="1"/>
</dbReference>
<dbReference type="Pfam" id="PF22599">
    <property type="entry name" value="SecDF_P1_head"/>
    <property type="match status" value="1"/>
</dbReference>
<dbReference type="GO" id="GO:0065002">
    <property type="term" value="P:intracellular protein transmembrane transport"/>
    <property type="evidence" value="ECO:0007669"/>
    <property type="project" value="UniProtKB-UniRule"/>
</dbReference>
<dbReference type="FunFam" id="3.30.1360.200:FF:000001">
    <property type="entry name" value="Protein translocase subunit SecD"/>
    <property type="match status" value="1"/>
</dbReference>
<dbReference type="Proteomes" id="UP000242175">
    <property type="component" value="Chromosome small"/>
</dbReference>
<keyword evidence="2 11" id="KW-0813">Transport</keyword>
<evidence type="ECO:0000259" key="13">
    <source>
        <dbReference type="Pfam" id="PF13721"/>
    </source>
</evidence>
<feature type="transmembrane region" description="Helical" evidence="11">
    <location>
        <begin position="492"/>
        <end position="514"/>
    </location>
</feature>
<evidence type="ECO:0000313" key="16">
    <source>
        <dbReference type="EMBL" id="ASK79498.1"/>
    </source>
</evidence>
<dbReference type="InterPro" id="IPR048634">
    <property type="entry name" value="SecD_SecF_C"/>
</dbReference>
<comment type="similarity">
    <text evidence="9 11">Belongs to the SecD/SecF family. SecD subfamily.</text>
</comment>
<comment type="subcellular location">
    <subcellularLocation>
        <location evidence="1 11">Cell membrane</location>
        <topology evidence="1 11">Multi-pass membrane protein</topology>
    </subcellularLocation>
</comment>
<comment type="function">
    <text evidence="11">Part of the Sec protein translocase complex. Interacts with the SecYEG preprotein conducting channel. SecDF uses the proton motive force (PMF) to complete protein translocation after the ATP-dependent function of SecA.</text>
</comment>
<evidence type="ECO:0000313" key="17">
    <source>
        <dbReference type="Proteomes" id="UP000242175"/>
    </source>
</evidence>
<comment type="subunit">
    <text evidence="11">Forms a complex with SecF. Part of the essential Sec protein translocation apparatus which comprises SecA, SecYEG and auxiliary proteins SecDF-YajC and YidC.</text>
</comment>
<keyword evidence="6 11" id="KW-1133">Transmembrane helix</keyword>
<feature type="transmembrane region" description="Helical" evidence="11">
    <location>
        <begin position="535"/>
        <end position="560"/>
    </location>
</feature>
<evidence type="ECO:0000256" key="11">
    <source>
        <dbReference type="HAMAP-Rule" id="MF_01463"/>
    </source>
</evidence>
<proteinExistence type="inferred from homology"/>
<dbReference type="NCBIfam" id="NF009545">
    <property type="entry name" value="PRK12933.1"/>
    <property type="match status" value="1"/>
</dbReference>
<dbReference type="Gene3D" id="3.30.1360.200">
    <property type="match status" value="1"/>
</dbReference>
<evidence type="ECO:0000256" key="7">
    <source>
        <dbReference type="ARBA" id="ARBA00023010"/>
    </source>
</evidence>
<dbReference type="InterPro" id="IPR022646">
    <property type="entry name" value="SecD/SecF_CS"/>
</dbReference>
<dbReference type="InterPro" id="IPR005791">
    <property type="entry name" value="SecD"/>
</dbReference>
<keyword evidence="3 11" id="KW-1003">Cell membrane</keyword>
<keyword evidence="17" id="KW-1185">Reference proteome</keyword>
<dbReference type="PANTHER" id="PTHR30081:SF13">
    <property type="entry name" value="PROTEIN TRANSLOCASE SUBUNIT SECD"/>
    <property type="match status" value="1"/>
</dbReference>
<dbReference type="RefSeq" id="WP_089074406.1">
    <property type="nucleotide sequence ID" value="NZ_CBCSAM010000004.1"/>
</dbReference>
<feature type="transmembrane region" description="Helical" evidence="11">
    <location>
        <begin position="442"/>
        <end position="461"/>
    </location>
</feature>
<evidence type="ECO:0000259" key="14">
    <source>
        <dbReference type="Pfam" id="PF21760"/>
    </source>
</evidence>
<keyword evidence="4 11" id="KW-0812">Transmembrane</keyword>
<evidence type="ECO:0000256" key="3">
    <source>
        <dbReference type="ARBA" id="ARBA00022475"/>
    </source>
</evidence>
<dbReference type="InterPro" id="IPR048631">
    <property type="entry name" value="SecD_1st"/>
</dbReference>
<feature type="transmembrane region" description="Helical" evidence="11">
    <location>
        <begin position="466"/>
        <end position="486"/>
    </location>
</feature>
<dbReference type="Gene3D" id="1.20.1640.10">
    <property type="entry name" value="Multidrug efflux transporter AcrB transmembrane domain"/>
    <property type="match status" value="1"/>
</dbReference>
<keyword evidence="5 11" id="KW-0653">Protein transport</keyword>
<name>A0A220VGF4_9GAMM</name>
<organism evidence="16 17">
    <name type="scientific">Paraphotobacterium marinum</name>
    <dbReference type="NCBI Taxonomy" id="1755811"/>
    <lineage>
        <taxon>Bacteria</taxon>
        <taxon>Pseudomonadati</taxon>
        <taxon>Pseudomonadota</taxon>
        <taxon>Gammaproteobacteria</taxon>
        <taxon>Vibrionales</taxon>
        <taxon>Vibrionaceae</taxon>
        <taxon>Paraphotobacterium</taxon>
    </lineage>
</organism>
<feature type="domain" description="SecDF P1 head subdomain" evidence="15">
    <location>
        <begin position="298"/>
        <end position="420"/>
    </location>
</feature>
<evidence type="ECO:0000256" key="4">
    <source>
        <dbReference type="ARBA" id="ARBA00022692"/>
    </source>
</evidence>
<evidence type="ECO:0000259" key="12">
    <source>
        <dbReference type="Pfam" id="PF02355"/>
    </source>
</evidence>
<evidence type="ECO:0000256" key="2">
    <source>
        <dbReference type="ARBA" id="ARBA00022448"/>
    </source>
</evidence>
<dbReference type="Pfam" id="PF07549">
    <property type="entry name" value="Sec_GG"/>
    <property type="match status" value="1"/>
</dbReference>
<feature type="domain" description="Protein translocase subunit SecDF P1" evidence="14">
    <location>
        <begin position="232"/>
        <end position="289"/>
    </location>
</feature>
<dbReference type="OrthoDB" id="9805019at2"/>
<evidence type="ECO:0000256" key="1">
    <source>
        <dbReference type="ARBA" id="ARBA00004651"/>
    </source>
</evidence>
<evidence type="ECO:0000259" key="15">
    <source>
        <dbReference type="Pfam" id="PF22599"/>
    </source>
</evidence>
<evidence type="ECO:0000256" key="6">
    <source>
        <dbReference type="ARBA" id="ARBA00022989"/>
    </source>
</evidence>
<dbReference type="InterPro" id="IPR054384">
    <property type="entry name" value="SecDF_P1_head"/>
</dbReference>
<feature type="transmembrane region" description="Helical" evidence="11">
    <location>
        <begin position="20"/>
        <end position="39"/>
    </location>
</feature>
<feature type="domain" description="SecD export protein N-terminal TM" evidence="13">
    <location>
        <begin position="12"/>
        <end position="105"/>
    </location>
</feature>
<dbReference type="Gene3D" id="3.30.70.3400">
    <property type="match status" value="1"/>
</dbReference>
<dbReference type="GO" id="GO:0043952">
    <property type="term" value="P:protein transport by the Sec complex"/>
    <property type="evidence" value="ECO:0007669"/>
    <property type="project" value="UniProtKB-UniRule"/>
</dbReference>
<keyword evidence="7 11" id="KW-0811">Translocation</keyword>
<evidence type="ECO:0000256" key="10">
    <source>
        <dbReference type="ARBA" id="ARBA00068220"/>
    </source>
</evidence>
<accession>A0A220VGF4</accession>
<evidence type="ECO:0000256" key="9">
    <source>
        <dbReference type="ARBA" id="ARBA00060774"/>
    </source>
</evidence>
<dbReference type="FunFam" id="1.20.1640.10:FF:000004">
    <property type="entry name" value="Protein translocase subunit SecD"/>
    <property type="match status" value="1"/>
</dbReference>
<dbReference type="Pfam" id="PF13721">
    <property type="entry name" value="SecD-TM1"/>
    <property type="match status" value="1"/>
</dbReference>
<dbReference type="EMBL" id="CP022356">
    <property type="protein sequence ID" value="ASK79498.1"/>
    <property type="molecule type" value="Genomic_DNA"/>
</dbReference>
<dbReference type="InterPro" id="IPR055344">
    <property type="entry name" value="SecD_SecF_C_bact"/>
</dbReference>
<keyword evidence="8 11" id="KW-0472">Membrane</keyword>
<dbReference type="AlphaFoldDB" id="A0A220VGF4"/>
<dbReference type="GO" id="GO:0005886">
    <property type="term" value="C:plasma membrane"/>
    <property type="evidence" value="ECO:0007669"/>
    <property type="project" value="UniProtKB-SubCell"/>
</dbReference>
<dbReference type="InterPro" id="IPR027398">
    <property type="entry name" value="SecD-TM"/>
</dbReference>
<dbReference type="NCBIfam" id="TIGR00916">
    <property type="entry name" value="2A0604s01"/>
    <property type="match status" value="1"/>
</dbReference>
<dbReference type="KEGG" id="pmai:CF386_10585"/>
<dbReference type="PRINTS" id="PR00702">
    <property type="entry name" value="ACRIFLAVINRP"/>
</dbReference>
<dbReference type="Pfam" id="PF02355">
    <property type="entry name" value="SecD_SecF_C"/>
    <property type="match status" value="1"/>
</dbReference>
<dbReference type="PANTHER" id="PTHR30081">
    <property type="entry name" value="PROTEIN-EXPORT MEMBRANE PROTEIN SEC"/>
    <property type="match status" value="1"/>
</dbReference>
<dbReference type="GO" id="GO:0015450">
    <property type="term" value="F:protein-transporting ATPase activity"/>
    <property type="evidence" value="ECO:0007669"/>
    <property type="project" value="InterPro"/>
</dbReference>
<dbReference type="HAMAP" id="MF_01463_B">
    <property type="entry name" value="SecD_B"/>
    <property type="match status" value="1"/>
</dbReference>
<evidence type="ECO:0000256" key="8">
    <source>
        <dbReference type="ARBA" id="ARBA00023136"/>
    </source>
</evidence>
<dbReference type="NCBIfam" id="TIGR01129">
    <property type="entry name" value="secD"/>
    <property type="match status" value="1"/>
</dbReference>
<feature type="transmembrane region" description="Helical" evidence="11">
    <location>
        <begin position="566"/>
        <end position="590"/>
    </location>
</feature>
<dbReference type="Pfam" id="PF21760">
    <property type="entry name" value="SecD_1st"/>
    <property type="match status" value="1"/>
</dbReference>
<reference evidence="16 17" key="1">
    <citation type="journal article" date="2016" name="Int. J. Syst. Evol. Microbiol.">
        <title>Paraphotobacterium marinum gen. nov., sp. nov., a member of the family Vibrionaceae, isolated from surface seawater.</title>
        <authorList>
            <person name="Huang Z."/>
            <person name="Dong C."/>
            <person name="Shao Z."/>
        </authorList>
    </citation>
    <scope>NUCLEOTIDE SEQUENCE [LARGE SCALE GENOMIC DNA]</scope>
    <source>
        <strain evidence="16 17">NSCS20N07D</strain>
    </source>
</reference>
<evidence type="ECO:0000256" key="5">
    <source>
        <dbReference type="ARBA" id="ARBA00022927"/>
    </source>
</evidence>
<dbReference type="InterPro" id="IPR022813">
    <property type="entry name" value="SecD/SecF_arch_bac"/>
</dbReference>